<sequence>MGSATPSRCALALPLMELFPAPEQLCRGRHLSPLLCSARRSHLHVRAPAPRRLHSAPSWPPLGRKAALHGEPSARPAGSTLRDTPLTAGNHNGFSPSRGSEAHHQVWGSPFAPFTSSIHRAWGDLDGADRAHVRSAMLVGPPPENRFLRHIVYLGPHTPMQFLGADLVPH</sequence>
<evidence type="ECO:0000313" key="3">
    <source>
        <dbReference type="Proteomes" id="UP001066276"/>
    </source>
</evidence>
<protein>
    <submittedName>
        <fullName evidence="2">Uncharacterized protein</fullName>
    </submittedName>
</protein>
<reference evidence="2" key="1">
    <citation type="journal article" date="2022" name="bioRxiv">
        <title>Sequencing and chromosome-scale assembly of the giantPleurodeles waltlgenome.</title>
        <authorList>
            <person name="Brown T."/>
            <person name="Elewa A."/>
            <person name="Iarovenko S."/>
            <person name="Subramanian E."/>
            <person name="Araus A.J."/>
            <person name="Petzold A."/>
            <person name="Susuki M."/>
            <person name="Suzuki K.-i.T."/>
            <person name="Hayashi T."/>
            <person name="Toyoda A."/>
            <person name="Oliveira C."/>
            <person name="Osipova E."/>
            <person name="Leigh N.D."/>
            <person name="Simon A."/>
            <person name="Yun M.H."/>
        </authorList>
    </citation>
    <scope>NUCLEOTIDE SEQUENCE</scope>
    <source>
        <strain evidence="2">20211129_DDA</strain>
        <tissue evidence="2">Liver</tissue>
    </source>
</reference>
<name>A0AAV7NGP6_PLEWA</name>
<organism evidence="2 3">
    <name type="scientific">Pleurodeles waltl</name>
    <name type="common">Iberian ribbed newt</name>
    <dbReference type="NCBI Taxonomy" id="8319"/>
    <lineage>
        <taxon>Eukaryota</taxon>
        <taxon>Metazoa</taxon>
        <taxon>Chordata</taxon>
        <taxon>Craniata</taxon>
        <taxon>Vertebrata</taxon>
        <taxon>Euteleostomi</taxon>
        <taxon>Amphibia</taxon>
        <taxon>Batrachia</taxon>
        <taxon>Caudata</taxon>
        <taxon>Salamandroidea</taxon>
        <taxon>Salamandridae</taxon>
        <taxon>Pleurodelinae</taxon>
        <taxon>Pleurodeles</taxon>
    </lineage>
</organism>
<evidence type="ECO:0000313" key="2">
    <source>
        <dbReference type="EMBL" id="KAJ1114689.1"/>
    </source>
</evidence>
<dbReference type="Proteomes" id="UP001066276">
    <property type="component" value="Chromosome 8"/>
</dbReference>
<dbReference type="EMBL" id="JANPWB010000012">
    <property type="protein sequence ID" value="KAJ1114689.1"/>
    <property type="molecule type" value="Genomic_DNA"/>
</dbReference>
<proteinExistence type="predicted"/>
<keyword evidence="3" id="KW-1185">Reference proteome</keyword>
<comment type="caution">
    <text evidence="2">The sequence shown here is derived from an EMBL/GenBank/DDBJ whole genome shotgun (WGS) entry which is preliminary data.</text>
</comment>
<evidence type="ECO:0000256" key="1">
    <source>
        <dbReference type="SAM" id="MobiDB-lite"/>
    </source>
</evidence>
<accession>A0AAV7NGP6</accession>
<gene>
    <name evidence="2" type="ORF">NDU88_002920</name>
</gene>
<dbReference type="AlphaFoldDB" id="A0AAV7NGP6"/>
<feature type="region of interest" description="Disordered" evidence="1">
    <location>
        <begin position="47"/>
        <end position="84"/>
    </location>
</feature>